<dbReference type="SMART" id="SM00448">
    <property type="entry name" value="REC"/>
    <property type="match status" value="1"/>
</dbReference>
<dbReference type="SUPFAM" id="SSF52738">
    <property type="entry name" value="Methylesterase CheB, C-terminal domain"/>
    <property type="match status" value="1"/>
</dbReference>
<dbReference type="InterPro" id="IPR011006">
    <property type="entry name" value="CheY-like_superfamily"/>
</dbReference>
<dbReference type="Proteomes" id="UP000785613">
    <property type="component" value="Unassembled WGS sequence"/>
</dbReference>
<evidence type="ECO:0000256" key="6">
    <source>
        <dbReference type="HAMAP-Rule" id="MF_00099"/>
    </source>
</evidence>
<evidence type="ECO:0000313" key="12">
    <source>
        <dbReference type="Proteomes" id="UP000785613"/>
    </source>
</evidence>
<dbReference type="RefSeq" id="WP_166886867.1">
    <property type="nucleotide sequence ID" value="NZ_VUYU01000033.1"/>
</dbReference>
<dbReference type="PIRSF" id="PIRSF000876">
    <property type="entry name" value="RR_chemtxs_CheB"/>
    <property type="match status" value="1"/>
</dbReference>
<dbReference type="CDD" id="cd16432">
    <property type="entry name" value="CheB_Rec"/>
    <property type="match status" value="1"/>
</dbReference>
<dbReference type="PROSITE" id="PS50110">
    <property type="entry name" value="RESPONSE_REGULATORY"/>
    <property type="match status" value="1"/>
</dbReference>
<dbReference type="Pfam" id="PF01339">
    <property type="entry name" value="CheB_methylest"/>
    <property type="match status" value="1"/>
</dbReference>
<keyword evidence="12" id="KW-1185">Reference proteome</keyword>
<dbReference type="Gene3D" id="3.40.50.2300">
    <property type="match status" value="1"/>
</dbReference>
<evidence type="ECO:0000256" key="7">
    <source>
        <dbReference type="PROSITE-ProRule" id="PRU00050"/>
    </source>
</evidence>
<dbReference type="Gene3D" id="3.40.50.180">
    <property type="entry name" value="Methylesterase CheB, C-terminal domain"/>
    <property type="match status" value="1"/>
</dbReference>
<evidence type="ECO:0000256" key="4">
    <source>
        <dbReference type="ARBA" id="ARBA00022801"/>
    </source>
</evidence>
<protein>
    <recommendedName>
        <fullName evidence="6">Protein-glutamate methylesterase/protein-glutamine glutaminase</fullName>
        <ecNumber evidence="6">3.1.1.61</ecNumber>
        <ecNumber evidence="6">3.5.1.44</ecNumber>
    </recommendedName>
</protein>
<evidence type="ECO:0000256" key="2">
    <source>
        <dbReference type="ARBA" id="ARBA00022500"/>
    </source>
</evidence>
<comment type="domain">
    <text evidence="6">Contains a C-terminal catalytic domain, and an N-terminal region which modulates catalytic activity.</text>
</comment>
<comment type="subcellular location">
    <subcellularLocation>
        <location evidence="6">Cytoplasm</location>
    </subcellularLocation>
</comment>
<dbReference type="PANTHER" id="PTHR42872">
    <property type="entry name" value="PROTEIN-GLUTAMATE METHYLESTERASE/PROTEIN-GLUTAMINE GLUTAMINASE"/>
    <property type="match status" value="1"/>
</dbReference>
<organism evidence="11 12">
    <name type="scientific">Massilia rubra</name>
    <dbReference type="NCBI Taxonomy" id="2607910"/>
    <lineage>
        <taxon>Bacteria</taxon>
        <taxon>Pseudomonadati</taxon>
        <taxon>Pseudomonadota</taxon>
        <taxon>Betaproteobacteria</taxon>
        <taxon>Burkholderiales</taxon>
        <taxon>Oxalobacteraceae</taxon>
        <taxon>Telluria group</taxon>
        <taxon>Massilia</taxon>
    </lineage>
</organism>
<comment type="caution">
    <text evidence="11">The sequence shown here is derived from an EMBL/GenBank/DDBJ whole genome shotgun (WGS) entry which is preliminary data.</text>
</comment>
<dbReference type="InterPro" id="IPR035909">
    <property type="entry name" value="CheB_C"/>
</dbReference>
<dbReference type="NCBIfam" id="NF001965">
    <property type="entry name" value="PRK00742.1"/>
    <property type="match status" value="1"/>
</dbReference>
<feature type="active site" evidence="6 7">
    <location>
        <position position="289"/>
    </location>
</feature>
<dbReference type="SUPFAM" id="SSF52172">
    <property type="entry name" value="CheY-like"/>
    <property type="match status" value="1"/>
</dbReference>
<dbReference type="InterPro" id="IPR008248">
    <property type="entry name" value="CheB-like"/>
</dbReference>
<dbReference type="EC" id="3.5.1.44" evidence="6"/>
<feature type="modified residue" description="4-aspartylphosphate" evidence="6 8">
    <location>
        <position position="55"/>
    </location>
</feature>
<dbReference type="PROSITE" id="PS50122">
    <property type="entry name" value="CHEB"/>
    <property type="match status" value="1"/>
</dbReference>
<feature type="domain" description="Response regulatory" evidence="9">
    <location>
        <begin position="4"/>
        <end position="121"/>
    </location>
</feature>
<comment type="catalytic activity">
    <reaction evidence="6">
        <text>L-glutaminyl-[protein] + H2O = L-glutamyl-[protein] + NH4(+)</text>
        <dbReference type="Rhea" id="RHEA:16441"/>
        <dbReference type="Rhea" id="RHEA-COMP:10207"/>
        <dbReference type="Rhea" id="RHEA-COMP:10208"/>
        <dbReference type="ChEBI" id="CHEBI:15377"/>
        <dbReference type="ChEBI" id="CHEBI:28938"/>
        <dbReference type="ChEBI" id="CHEBI:29973"/>
        <dbReference type="ChEBI" id="CHEBI:30011"/>
        <dbReference type="EC" id="3.5.1.44"/>
    </reaction>
</comment>
<dbReference type="PANTHER" id="PTHR42872:SF6">
    <property type="entry name" value="PROTEIN-GLUTAMATE METHYLESTERASE_PROTEIN-GLUTAMINE GLUTAMINASE"/>
    <property type="match status" value="1"/>
</dbReference>
<comment type="similarity">
    <text evidence="6">Belongs to the CheB family.</text>
</comment>
<evidence type="ECO:0000256" key="8">
    <source>
        <dbReference type="PROSITE-ProRule" id="PRU00169"/>
    </source>
</evidence>
<name>A0ABX0LTD7_9BURK</name>
<evidence type="ECO:0000259" key="10">
    <source>
        <dbReference type="PROSITE" id="PS50122"/>
    </source>
</evidence>
<gene>
    <name evidence="6" type="primary">cheB</name>
    <name evidence="11" type="ORF">F0185_29735</name>
</gene>
<evidence type="ECO:0000256" key="3">
    <source>
        <dbReference type="ARBA" id="ARBA00022553"/>
    </source>
</evidence>
<reference evidence="11 12" key="1">
    <citation type="submission" date="2019-09" db="EMBL/GenBank/DDBJ databases">
        <title>Taxonomy of Antarctic Massilia spp.: description of Massilia rubra sp. nov., Massilia aquatica sp. nov., Massilia mucilaginosa sp. nov., Massilia frigida sp. nov. isolated from streams, lakes and regoliths.</title>
        <authorList>
            <person name="Holochova P."/>
            <person name="Sedlacek I."/>
            <person name="Kralova S."/>
            <person name="Maslanova I."/>
            <person name="Busse H.-J."/>
            <person name="Stankova E."/>
            <person name="Vrbovska V."/>
            <person name="Kovarovic V."/>
            <person name="Bartak M."/>
            <person name="Svec P."/>
            <person name="Pantucek R."/>
        </authorList>
    </citation>
    <scope>NUCLEOTIDE SEQUENCE [LARGE SCALE GENOMIC DNA]</scope>
    <source>
        <strain evidence="11 12">CCM 8692</strain>
    </source>
</reference>
<feature type="domain" description="CheB-type methylesterase" evidence="10">
    <location>
        <begin position="154"/>
        <end position="347"/>
    </location>
</feature>
<feature type="active site" evidence="6 7">
    <location>
        <position position="193"/>
    </location>
</feature>
<dbReference type="HAMAP" id="MF_00099">
    <property type="entry name" value="CheB_chemtxs"/>
    <property type="match status" value="1"/>
</dbReference>
<comment type="function">
    <text evidence="6">Involved in chemotaxis. Part of a chemotaxis signal transduction system that modulates chemotaxis in response to various stimuli. Catalyzes the demethylation of specific methylglutamate residues introduced into the chemoreceptors (methyl-accepting chemotaxis proteins or MCP) by CheR. Also mediates the irreversible deamidation of specific glutamine residues to glutamic acid.</text>
</comment>
<keyword evidence="3 6" id="KW-0597">Phosphoprotein</keyword>
<dbReference type="EMBL" id="VUYU01000033">
    <property type="protein sequence ID" value="NHZ37748.1"/>
    <property type="molecule type" value="Genomic_DNA"/>
</dbReference>
<dbReference type="InterPro" id="IPR001789">
    <property type="entry name" value="Sig_transdc_resp-reg_receiver"/>
</dbReference>
<comment type="PTM">
    <text evidence="6">Phosphorylated by CheA. Phosphorylation of the N-terminal regulatory domain activates the methylesterase activity.</text>
</comment>
<keyword evidence="1 6" id="KW-0963">Cytoplasm</keyword>
<sequence length="354" mass="38013">MKIKVLIVDDSALIRSVMSEIISSQPDMEVVGVAPDPLVARELIKQTNPDVLTLDVEMPKMDGLDFLEKLMRLRPMPVVMVSSLTERGSEITMRALELGAVDFVTKPKISIQSGMREYTELISDKIRAASKARIKPRTVTAEKASGALPALRNPLTSSEKLIIIGASTGGTEAIREFLMQMPSDCPGILIAQHMPEGFTTSFARRLDTLCKISVREAAGDERVLPGHAYIAPGHSHLLLARSGANYVTRIEQTDPVNRHRPSVDVLFRSAAQAAGKNAVGVILTGMGKDGAAGMLEMKTAGAYNFAQDEASCVVFGMPREAIAMGGTHEVGPLNALPGMVLGYLATHGSRALRV</sequence>
<dbReference type="InterPro" id="IPR000673">
    <property type="entry name" value="Sig_transdc_resp-reg_Me-estase"/>
</dbReference>
<evidence type="ECO:0000256" key="1">
    <source>
        <dbReference type="ARBA" id="ARBA00022490"/>
    </source>
</evidence>
<proteinExistence type="inferred from homology"/>
<evidence type="ECO:0000259" key="9">
    <source>
        <dbReference type="PROSITE" id="PS50110"/>
    </source>
</evidence>
<keyword evidence="4 6" id="KW-0378">Hydrolase</keyword>
<comment type="catalytic activity">
    <reaction evidence="5 6">
        <text>[protein]-L-glutamate 5-O-methyl ester + H2O = L-glutamyl-[protein] + methanol + H(+)</text>
        <dbReference type="Rhea" id="RHEA:23236"/>
        <dbReference type="Rhea" id="RHEA-COMP:10208"/>
        <dbReference type="Rhea" id="RHEA-COMP:10311"/>
        <dbReference type="ChEBI" id="CHEBI:15377"/>
        <dbReference type="ChEBI" id="CHEBI:15378"/>
        <dbReference type="ChEBI" id="CHEBI:17790"/>
        <dbReference type="ChEBI" id="CHEBI:29973"/>
        <dbReference type="ChEBI" id="CHEBI:82795"/>
        <dbReference type="EC" id="3.1.1.61"/>
    </reaction>
</comment>
<accession>A0ABX0LTD7</accession>
<evidence type="ECO:0000256" key="5">
    <source>
        <dbReference type="ARBA" id="ARBA00048267"/>
    </source>
</evidence>
<dbReference type="CDD" id="cd17541">
    <property type="entry name" value="REC_CheB-like"/>
    <property type="match status" value="1"/>
</dbReference>
<evidence type="ECO:0000313" key="11">
    <source>
        <dbReference type="EMBL" id="NHZ37748.1"/>
    </source>
</evidence>
<dbReference type="NCBIfam" id="NF009206">
    <property type="entry name" value="PRK12555.1"/>
    <property type="match status" value="1"/>
</dbReference>
<dbReference type="EC" id="3.1.1.61" evidence="6"/>
<dbReference type="Pfam" id="PF00072">
    <property type="entry name" value="Response_reg"/>
    <property type="match status" value="1"/>
</dbReference>
<keyword evidence="2 6" id="KW-0145">Chemotaxis</keyword>
<feature type="active site" evidence="6 7">
    <location>
        <position position="167"/>
    </location>
</feature>